<dbReference type="EC" id="6.1.1.11" evidence="6"/>
<dbReference type="SUPFAM" id="SSF46589">
    <property type="entry name" value="tRNA-binding arm"/>
    <property type="match status" value="1"/>
</dbReference>
<comment type="similarity">
    <text evidence="6">Belongs to the class-II aminoacyl-tRNA synthetase family. Type-1 seryl-tRNA synthetase subfamily.</text>
</comment>
<comment type="pathway">
    <text evidence="6">Aminoacyl-tRNA biosynthesis; selenocysteinyl-tRNA(Sec) biosynthesis; L-seryl-tRNA(Sec) from L-serine and tRNA(Sec): step 1/1.</text>
</comment>
<feature type="binding site" evidence="6 8">
    <location>
        <begin position="345"/>
        <end position="348"/>
    </location>
    <ligand>
        <name>ATP</name>
        <dbReference type="ChEBI" id="CHEBI:30616"/>
    </ligand>
</feature>
<keyword evidence="1 6" id="KW-0436">Ligase</keyword>
<feature type="domain" description="Aminoacyl-transfer RNA synthetases class-II family profile" evidence="11">
    <location>
        <begin position="136"/>
        <end position="404"/>
    </location>
</feature>
<keyword evidence="5 6" id="KW-0030">Aminoacyl-tRNA synthetase</keyword>
<dbReference type="InterPro" id="IPR006195">
    <property type="entry name" value="aa-tRNA-synth_II"/>
</dbReference>
<dbReference type="RefSeq" id="WP_166321390.1">
    <property type="nucleotide sequence ID" value="NZ_CP049934.1"/>
</dbReference>
<reference evidence="12 13" key="1">
    <citation type="submission" date="2020-03" db="EMBL/GenBank/DDBJ databases">
        <title>Leucobacter sp. nov., isolated from beetles.</title>
        <authorList>
            <person name="Hyun D.-W."/>
            <person name="Bae J.-W."/>
        </authorList>
    </citation>
    <scope>NUCLEOTIDE SEQUENCE [LARGE SCALE GENOMIC DNA]</scope>
    <source>
        <strain evidence="12 13">HDW9B</strain>
    </source>
</reference>
<keyword evidence="4 6" id="KW-0648">Protein biosynthesis</keyword>
<evidence type="ECO:0000256" key="8">
    <source>
        <dbReference type="PIRSR" id="PIRSR001529-2"/>
    </source>
</evidence>
<evidence type="ECO:0000256" key="2">
    <source>
        <dbReference type="ARBA" id="ARBA00022741"/>
    </source>
</evidence>
<proteinExistence type="inferred from homology"/>
<dbReference type="InterPro" id="IPR042103">
    <property type="entry name" value="SerRS_1_N_sf"/>
</dbReference>
<dbReference type="GO" id="GO:0006434">
    <property type="term" value="P:seryl-tRNA aminoacylation"/>
    <property type="evidence" value="ECO:0007669"/>
    <property type="project" value="UniProtKB-UniRule"/>
</dbReference>
<dbReference type="PIRSF" id="PIRSF001529">
    <property type="entry name" value="Ser-tRNA-synth_IIa"/>
    <property type="match status" value="1"/>
</dbReference>
<dbReference type="KEGG" id="lins:G7067_01240"/>
<keyword evidence="3 6" id="KW-0067">ATP-binding</keyword>
<feature type="coiled-coil region" evidence="9">
    <location>
        <begin position="74"/>
        <end position="101"/>
    </location>
</feature>
<dbReference type="HAMAP" id="MF_00176">
    <property type="entry name" value="Ser_tRNA_synth_type1"/>
    <property type="match status" value="1"/>
</dbReference>
<sequence length="424" mass="46299">MIDPVALRNDPESVKRSQRVRGNDEALVDHALAADASRRAALTEFESLRAEQNAFGKRVKTAAKEEKPALIAHAQELAASVKAAEASAKQADAEFEEIAARIENIVIDGVPSGGEENFVTLREVGEKPSFDFEPRDHLELGEMLGAIDMERGAKVSGARFYFLRGVGARLEIALMNMALDRALSHGFTPLITPTLVKPEIMHGTGFLGEHASEVYHLPEQDLFLTGTSEVALAGYHADEIIDLSGGALRYAGWSTCYRSEAGSHGKDTRGILRVHQFNKLEMFVYTDPADAEAEHDRLVSWQEEMLRSLGLHYRVIDVAAGDLGSSAARKFDIEAWVPTQGTYRELTSTSNCTTYQSRRLATRYRTEGGKPAPVATLNGTLATTRWLVAILETHQQADGSVVVPEALRPYLGGLEVLTPTGQKA</sequence>
<evidence type="ECO:0000256" key="5">
    <source>
        <dbReference type="ARBA" id="ARBA00023146"/>
    </source>
</evidence>
<keyword evidence="13" id="KW-1185">Reference proteome</keyword>
<dbReference type="InterPro" id="IPR002317">
    <property type="entry name" value="Ser-tRNA-ligase_type_1"/>
</dbReference>
<comment type="domain">
    <text evidence="6">Consists of two distinct domains, a catalytic core and a N-terminal extension that is involved in tRNA binding.</text>
</comment>
<gene>
    <name evidence="6 12" type="primary">serS</name>
    <name evidence="12" type="ORF">G7067_01240</name>
</gene>
<evidence type="ECO:0000256" key="9">
    <source>
        <dbReference type="SAM" id="Coils"/>
    </source>
</evidence>
<dbReference type="CDD" id="cd00770">
    <property type="entry name" value="SerRS_core"/>
    <property type="match status" value="1"/>
</dbReference>
<evidence type="ECO:0000256" key="7">
    <source>
        <dbReference type="PIRSR" id="PIRSR001529-1"/>
    </source>
</evidence>
<comment type="catalytic activity">
    <reaction evidence="6">
        <text>tRNA(Sec) + L-serine + ATP = L-seryl-tRNA(Sec) + AMP + diphosphate + H(+)</text>
        <dbReference type="Rhea" id="RHEA:42580"/>
        <dbReference type="Rhea" id="RHEA-COMP:9742"/>
        <dbReference type="Rhea" id="RHEA-COMP:10128"/>
        <dbReference type="ChEBI" id="CHEBI:15378"/>
        <dbReference type="ChEBI" id="CHEBI:30616"/>
        <dbReference type="ChEBI" id="CHEBI:33019"/>
        <dbReference type="ChEBI" id="CHEBI:33384"/>
        <dbReference type="ChEBI" id="CHEBI:78442"/>
        <dbReference type="ChEBI" id="CHEBI:78533"/>
        <dbReference type="ChEBI" id="CHEBI:456215"/>
        <dbReference type="EC" id="6.1.1.11"/>
    </reaction>
</comment>
<dbReference type="InterPro" id="IPR015866">
    <property type="entry name" value="Ser-tRNA-synth_1_N"/>
</dbReference>
<keyword evidence="6" id="KW-0963">Cytoplasm</keyword>
<dbReference type="Pfam" id="PF02403">
    <property type="entry name" value="Seryl_tRNA_N"/>
    <property type="match status" value="1"/>
</dbReference>
<protein>
    <recommendedName>
        <fullName evidence="6">Serine--tRNA ligase</fullName>
        <ecNumber evidence="6">6.1.1.11</ecNumber>
    </recommendedName>
    <alternativeName>
        <fullName evidence="6">Seryl-tRNA synthetase</fullName>
        <shortName evidence="6">SerRS</shortName>
    </alternativeName>
    <alternativeName>
        <fullName evidence="6">Seryl-tRNA(Ser/Sec) synthetase</fullName>
    </alternativeName>
</protein>
<accession>A0A6G8FG82</accession>
<evidence type="ECO:0000256" key="1">
    <source>
        <dbReference type="ARBA" id="ARBA00022598"/>
    </source>
</evidence>
<feature type="binding site" evidence="7">
    <location>
        <position position="378"/>
    </location>
    <ligand>
        <name>L-serine</name>
        <dbReference type="ChEBI" id="CHEBI:33384"/>
    </ligand>
</feature>
<dbReference type="InterPro" id="IPR045864">
    <property type="entry name" value="aa-tRNA-synth_II/BPL/LPL"/>
</dbReference>
<evidence type="ECO:0000256" key="10">
    <source>
        <dbReference type="SAM" id="MobiDB-lite"/>
    </source>
</evidence>
<evidence type="ECO:0000256" key="3">
    <source>
        <dbReference type="ARBA" id="ARBA00022840"/>
    </source>
</evidence>
<dbReference type="PROSITE" id="PS50862">
    <property type="entry name" value="AA_TRNA_LIGASE_II"/>
    <property type="match status" value="1"/>
</dbReference>
<organism evidence="12 13">
    <name type="scientific">Leucobacter insecticola</name>
    <dbReference type="NCBI Taxonomy" id="2714934"/>
    <lineage>
        <taxon>Bacteria</taxon>
        <taxon>Bacillati</taxon>
        <taxon>Actinomycetota</taxon>
        <taxon>Actinomycetes</taxon>
        <taxon>Micrococcales</taxon>
        <taxon>Microbacteriaceae</taxon>
        <taxon>Leucobacter</taxon>
    </lineage>
</organism>
<evidence type="ECO:0000313" key="13">
    <source>
        <dbReference type="Proteomes" id="UP000501387"/>
    </source>
</evidence>
<dbReference type="GO" id="GO:0005524">
    <property type="term" value="F:ATP binding"/>
    <property type="evidence" value="ECO:0007669"/>
    <property type="project" value="UniProtKB-UniRule"/>
</dbReference>
<feature type="compositionally biased region" description="Basic and acidic residues" evidence="10">
    <location>
        <begin position="9"/>
        <end position="22"/>
    </location>
</feature>
<keyword evidence="9" id="KW-0175">Coiled coil</keyword>
<feature type="binding site" evidence="8">
    <location>
        <begin position="274"/>
        <end position="277"/>
    </location>
    <ligand>
        <name>ATP</name>
        <dbReference type="ChEBI" id="CHEBI:30616"/>
    </ligand>
</feature>
<comment type="function">
    <text evidence="6">Catalyzes the attachment of serine to tRNA(Ser). Is also able to aminoacylate tRNA(Sec) with serine, to form the misacylated tRNA L-seryl-tRNA(Sec), which will be further converted into selenocysteinyl-tRNA(Sec).</text>
</comment>
<dbReference type="Gene3D" id="1.10.287.40">
    <property type="entry name" value="Serine-tRNA synthetase, tRNA binding domain"/>
    <property type="match status" value="1"/>
</dbReference>
<dbReference type="PANTHER" id="PTHR11778">
    <property type="entry name" value="SERYL-TRNA SYNTHETASE"/>
    <property type="match status" value="1"/>
</dbReference>
<dbReference type="NCBIfam" id="TIGR00414">
    <property type="entry name" value="serS"/>
    <property type="match status" value="1"/>
</dbReference>
<dbReference type="PRINTS" id="PR00981">
    <property type="entry name" value="TRNASYNTHSER"/>
</dbReference>
<feature type="binding site" evidence="6 7">
    <location>
        <position position="281"/>
    </location>
    <ligand>
        <name>L-serine</name>
        <dbReference type="ChEBI" id="CHEBI:33384"/>
    </ligand>
</feature>
<evidence type="ECO:0000256" key="4">
    <source>
        <dbReference type="ARBA" id="ARBA00022917"/>
    </source>
</evidence>
<dbReference type="InterPro" id="IPR033729">
    <property type="entry name" value="SerRS_core"/>
</dbReference>
<keyword evidence="2 6" id="KW-0547">Nucleotide-binding</keyword>
<dbReference type="Proteomes" id="UP000501387">
    <property type="component" value="Chromosome"/>
</dbReference>
<evidence type="ECO:0000313" key="12">
    <source>
        <dbReference type="EMBL" id="QIM15345.1"/>
    </source>
</evidence>
<evidence type="ECO:0000259" key="11">
    <source>
        <dbReference type="PROSITE" id="PS50862"/>
    </source>
</evidence>
<feature type="binding site" evidence="7">
    <location>
        <position position="227"/>
    </location>
    <ligand>
        <name>L-serine</name>
        <dbReference type="ChEBI" id="CHEBI:33384"/>
    </ligand>
</feature>
<comment type="subcellular location">
    <subcellularLocation>
        <location evidence="6">Cytoplasm</location>
    </subcellularLocation>
</comment>
<evidence type="ECO:0000256" key="6">
    <source>
        <dbReference type="HAMAP-Rule" id="MF_00176"/>
    </source>
</evidence>
<feature type="binding site" evidence="6">
    <location>
        <position position="274"/>
    </location>
    <ligand>
        <name>ATP</name>
        <dbReference type="ChEBI" id="CHEBI:30616"/>
    </ligand>
</feature>
<dbReference type="InterPro" id="IPR002314">
    <property type="entry name" value="aa-tRNA-synt_IIb"/>
</dbReference>
<feature type="binding site" evidence="6">
    <location>
        <position position="380"/>
    </location>
    <ligand>
        <name>L-serine</name>
        <dbReference type="ChEBI" id="CHEBI:33384"/>
    </ligand>
</feature>
<dbReference type="EMBL" id="CP049934">
    <property type="protein sequence ID" value="QIM15345.1"/>
    <property type="molecule type" value="Genomic_DNA"/>
</dbReference>
<dbReference type="UniPathway" id="UPA00906">
    <property type="reaction ID" value="UER00895"/>
</dbReference>
<feature type="binding site" evidence="6 8">
    <location>
        <begin position="258"/>
        <end position="260"/>
    </location>
    <ligand>
        <name>ATP</name>
        <dbReference type="ChEBI" id="CHEBI:30616"/>
    </ligand>
</feature>
<comment type="catalytic activity">
    <reaction evidence="6">
        <text>tRNA(Ser) + L-serine + ATP = L-seryl-tRNA(Ser) + AMP + diphosphate + H(+)</text>
        <dbReference type="Rhea" id="RHEA:12292"/>
        <dbReference type="Rhea" id="RHEA-COMP:9669"/>
        <dbReference type="Rhea" id="RHEA-COMP:9703"/>
        <dbReference type="ChEBI" id="CHEBI:15378"/>
        <dbReference type="ChEBI" id="CHEBI:30616"/>
        <dbReference type="ChEBI" id="CHEBI:33019"/>
        <dbReference type="ChEBI" id="CHEBI:33384"/>
        <dbReference type="ChEBI" id="CHEBI:78442"/>
        <dbReference type="ChEBI" id="CHEBI:78533"/>
        <dbReference type="ChEBI" id="CHEBI:456215"/>
        <dbReference type="EC" id="6.1.1.11"/>
    </reaction>
</comment>
<dbReference type="Pfam" id="PF00587">
    <property type="entry name" value="tRNA-synt_2b"/>
    <property type="match status" value="1"/>
</dbReference>
<dbReference type="SUPFAM" id="SSF55681">
    <property type="entry name" value="Class II aaRS and biotin synthetases"/>
    <property type="match status" value="1"/>
</dbReference>
<dbReference type="GO" id="GO:0005737">
    <property type="term" value="C:cytoplasm"/>
    <property type="evidence" value="ECO:0007669"/>
    <property type="project" value="UniProtKB-SubCell"/>
</dbReference>
<dbReference type="GO" id="GO:0016260">
    <property type="term" value="P:selenocysteine biosynthetic process"/>
    <property type="evidence" value="ECO:0007669"/>
    <property type="project" value="UniProtKB-UniRule"/>
</dbReference>
<feature type="binding site" evidence="6">
    <location>
        <begin position="227"/>
        <end position="229"/>
    </location>
    <ligand>
        <name>L-serine</name>
        <dbReference type="ChEBI" id="CHEBI:33384"/>
    </ligand>
</feature>
<dbReference type="GO" id="GO:0004828">
    <property type="term" value="F:serine-tRNA ligase activity"/>
    <property type="evidence" value="ECO:0007669"/>
    <property type="project" value="UniProtKB-UniRule"/>
</dbReference>
<dbReference type="Gene3D" id="3.30.930.10">
    <property type="entry name" value="Bira Bifunctional Protein, Domain 2"/>
    <property type="match status" value="1"/>
</dbReference>
<feature type="region of interest" description="Disordered" evidence="10">
    <location>
        <begin position="1"/>
        <end position="22"/>
    </location>
</feature>
<dbReference type="InterPro" id="IPR010978">
    <property type="entry name" value="tRNA-bd_arm"/>
</dbReference>
<name>A0A6G8FG82_9MICO</name>
<feature type="binding site" evidence="7">
    <location>
        <position position="258"/>
    </location>
    <ligand>
        <name>L-serine</name>
        <dbReference type="ChEBI" id="CHEBI:33384"/>
    </ligand>
</feature>
<feature type="site" description="Important for serine binding" evidence="7">
    <location>
        <position position="380"/>
    </location>
</feature>
<comment type="subunit">
    <text evidence="6">Homodimer. The tRNA molecule binds across the dimer.</text>
</comment>
<dbReference type="AlphaFoldDB" id="A0A6G8FG82"/>